<organism evidence="1 2">
    <name type="scientific">Goodea atripinnis</name>
    <dbReference type="NCBI Taxonomy" id="208336"/>
    <lineage>
        <taxon>Eukaryota</taxon>
        <taxon>Metazoa</taxon>
        <taxon>Chordata</taxon>
        <taxon>Craniata</taxon>
        <taxon>Vertebrata</taxon>
        <taxon>Euteleostomi</taxon>
        <taxon>Actinopterygii</taxon>
        <taxon>Neopterygii</taxon>
        <taxon>Teleostei</taxon>
        <taxon>Neoteleostei</taxon>
        <taxon>Acanthomorphata</taxon>
        <taxon>Ovalentaria</taxon>
        <taxon>Atherinomorphae</taxon>
        <taxon>Cyprinodontiformes</taxon>
        <taxon>Goodeidae</taxon>
        <taxon>Goodea</taxon>
    </lineage>
</organism>
<dbReference type="Proteomes" id="UP001476798">
    <property type="component" value="Unassembled WGS sequence"/>
</dbReference>
<evidence type="ECO:0000313" key="1">
    <source>
        <dbReference type="EMBL" id="MEQ2184061.1"/>
    </source>
</evidence>
<dbReference type="EMBL" id="JAHRIO010080134">
    <property type="protein sequence ID" value="MEQ2184061.1"/>
    <property type="molecule type" value="Genomic_DNA"/>
</dbReference>
<sequence>MPGTLRLILKRFCCRVDGCNHDGMVTPRCLSAIDCLPNQSEQPINVSVIKEKAGSALIADVLSGPCNQNVTVSSFHWRRALPFGYPVPKEGGILHYSQSWDFNPLPTLTSSLCKISSSVSCNKWLCFTASSSFLFVETFSFTLILPDFSVTLLERICVLLYFLSNTCFFISPSHESSLPEADSECSAVVGLTLGSCCLSIYLEFSSYIFPCSYLLCPPPSMCGYRSLSLASLPHPPFFPYASSLSLSWTVSSERGAGGWSTGQAFSRTGPRTGYFITVTLTRGPRCGSPYLVTLMLFLRASLGCN</sequence>
<proteinExistence type="predicted"/>
<reference evidence="1 2" key="1">
    <citation type="submission" date="2021-06" db="EMBL/GenBank/DDBJ databases">
        <authorList>
            <person name="Palmer J.M."/>
        </authorList>
    </citation>
    <scope>NUCLEOTIDE SEQUENCE [LARGE SCALE GENOMIC DNA]</scope>
    <source>
        <strain evidence="1 2">GA_2019</strain>
        <tissue evidence="1">Muscle</tissue>
    </source>
</reference>
<evidence type="ECO:0000313" key="2">
    <source>
        <dbReference type="Proteomes" id="UP001476798"/>
    </source>
</evidence>
<protein>
    <submittedName>
        <fullName evidence="1">Uncharacterized protein</fullName>
    </submittedName>
</protein>
<name>A0ABV0PKQ0_9TELE</name>
<accession>A0ABV0PKQ0</accession>
<keyword evidence="2" id="KW-1185">Reference proteome</keyword>
<comment type="caution">
    <text evidence="1">The sequence shown here is derived from an EMBL/GenBank/DDBJ whole genome shotgun (WGS) entry which is preliminary data.</text>
</comment>
<gene>
    <name evidence="1" type="ORF">GOODEAATRI_004133</name>
</gene>